<dbReference type="Proteomes" id="UP000078200">
    <property type="component" value="Unassembled WGS sequence"/>
</dbReference>
<accession>A0A1A9V6Q2</accession>
<proteinExistence type="predicted"/>
<dbReference type="VEuPathDB" id="VectorBase:GAUT027688"/>
<reference evidence="1" key="1">
    <citation type="submission" date="2020-05" db="UniProtKB">
        <authorList>
            <consortium name="EnsemblMetazoa"/>
        </authorList>
    </citation>
    <scope>IDENTIFICATION</scope>
    <source>
        <strain evidence="1">TTRI</strain>
    </source>
</reference>
<evidence type="ECO:0000313" key="1">
    <source>
        <dbReference type="EnsemblMetazoa" id="GAUT027688-PA"/>
    </source>
</evidence>
<sequence length="214" mass="23253">MTYVTNTYLMLVNRELCMQPKQILDMHEDFKQIFHVLMRLLELGSDMKFSLHISLILATLAICSCDNDKIGKRSISAINGLLGGGLAVNANVGANIYSSGHGYGSGYVQPYAHAYAPTYAGHYISNGYSGNSQRVVVYKLLNNAGFTGNYGHGYYPGGTVNSYFPLATIQGASAPVNVIKVIPQTSAYLGGNYANNNGDWHPSGYYGADWNKGW</sequence>
<dbReference type="AlphaFoldDB" id="A0A1A9V6Q2"/>
<protein>
    <submittedName>
        <fullName evidence="1">Uncharacterized protein</fullName>
    </submittedName>
</protein>
<evidence type="ECO:0000313" key="2">
    <source>
        <dbReference type="Proteomes" id="UP000078200"/>
    </source>
</evidence>
<name>A0A1A9V6Q2_GLOAU</name>
<keyword evidence="2" id="KW-1185">Reference proteome</keyword>
<organism evidence="1 2">
    <name type="scientific">Glossina austeni</name>
    <name type="common">Savannah tsetse fly</name>
    <dbReference type="NCBI Taxonomy" id="7395"/>
    <lineage>
        <taxon>Eukaryota</taxon>
        <taxon>Metazoa</taxon>
        <taxon>Ecdysozoa</taxon>
        <taxon>Arthropoda</taxon>
        <taxon>Hexapoda</taxon>
        <taxon>Insecta</taxon>
        <taxon>Pterygota</taxon>
        <taxon>Neoptera</taxon>
        <taxon>Endopterygota</taxon>
        <taxon>Diptera</taxon>
        <taxon>Brachycera</taxon>
        <taxon>Muscomorpha</taxon>
        <taxon>Hippoboscoidea</taxon>
        <taxon>Glossinidae</taxon>
        <taxon>Glossina</taxon>
    </lineage>
</organism>
<dbReference type="EnsemblMetazoa" id="GAUT027688-RA">
    <property type="protein sequence ID" value="GAUT027688-PA"/>
    <property type="gene ID" value="GAUT027688"/>
</dbReference>